<gene>
    <name evidence="1" type="ORF">G8B11_03325</name>
</gene>
<sequence length="97" mass="11017">MNGLGSNNNRFRIAVYGDRSGGIVRYMFRVSRAAVRSDSYIATPPYCSCCFTLPEFVPLTSRQRHKSGRCCSAEASIYHEWTGRARPDDTYRTNPSR</sequence>
<reference evidence="1" key="1">
    <citation type="submission" date="2020-02" db="EMBL/GenBank/DDBJ databases">
        <title>The Isolation and identification of Lactobacillus and Bifidobacterium species from dairy as potential probiotics for calf scour mitigation.</title>
        <authorList>
            <person name="Dhadda K."/>
            <person name="Guan L."/>
            <person name="Chen Y."/>
            <person name="Malmuthuge N."/>
        </authorList>
    </citation>
    <scope>NUCLEOTIDE SEQUENCE</scope>
    <source>
        <strain evidence="1">B1</strain>
    </source>
</reference>
<organism evidence="1 2">
    <name type="scientific">Bifidobacterium longum subsp. longum</name>
    <dbReference type="NCBI Taxonomy" id="1679"/>
    <lineage>
        <taxon>Bacteria</taxon>
        <taxon>Bacillati</taxon>
        <taxon>Actinomycetota</taxon>
        <taxon>Actinomycetes</taxon>
        <taxon>Bifidobacteriales</taxon>
        <taxon>Bifidobacteriaceae</taxon>
        <taxon>Bifidobacterium</taxon>
    </lineage>
</organism>
<dbReference type="EMBL" id="CP049772">
    <property type="protein sequence ID" value="UNL81447.1"/>
    <property type="molecule type" value="Genomic_DNA"/>
</dbReference>
<protein>
    <submittedName>
        <fullName evidence="1">Uncharacterized protein</fullName>
    </submittedName>
</protein>
<dbReference type="AlphaFoldDB" id="A0A9Q8QVT0"/>
<name>A0A9Q8QVT0_BIFLL</name>
<accession>A0A9Q8QVT0</accession>
<proteinExistence type="predicted"/>
<evidence type="ECO:0000313" key="1">
    <source>
        <dbReference type="EMBL" id="UNL81447.1"/>
    </source>
</evidence>
<evidence type="ECO:0000313" key="2">
    <source>
        <dbReference type="Proteomes" id="UP000829452"/>
    </source>
</evidence>
<dbReference type="Proteomes" id="UP000829452">
    <property type="component" value="Chromosome"/>
</dbReference>